<name>A0A7S0NH98_MICPS</name>
<feature type="compositionally biased region" description="Basic and acidic residues" evidence="1">
    <location>
        <begin position="70"/>
        <end position="80"/>
    </location>
</feature>
<feature type="region of interest" description="Disordered" evidence="1">
    <location>
        <begin position="28"/>
        <end position="80"/>
    </location>
</feature>
<evidence type="ECO:0000313" key="2">
    <source>
        <dbReference type="EMBL" id="CAD8513794.1"/>
    </source>
</evidence>
<dbReference type="AlphaFoldDB" id="A0A7S0NH98"/>
<feature type="region of interest" description="Disordered" evidence="1">
    <location>
        <begin position="120"/>
        <end position="198"/>
    </location>
</feature>
<accession>A0A7S0NH98</accession>
<dbReference type="EMBL" id="HBEQ01001524">
    <property type="protein sequence ID" value="CAD8513794.1"/>
    <property type="molecule type" value="Transcribed_RNA"/>
</dbReference>
<reference evidence="2" key="1">
    <citation type="submission" date="2021-01" db="EMBL/GenBank/DDBJ databases">
        <authorList>
            <person name="Corre E."/>
            <person name="Pelletier E."/>
            <person name="Niang G."/>
            <person name="Scheremetjew M."/>
            <person name="Finn R."/>
            <person name="Kale V."/>
            <person name="Holt S."/>
            <person name="Cochrane G."/>
            <person name="Meng A."/>
            <person name="Brown T."/>
            <person name="Cohen L."/>
        </authorList>
    </citation>
    <scope>NUCLEOTIDE SEQUENCE</scope>
    <source>
        <strain evidence="2">CCMP1723</strain>
    </source>
</reference>
<organism evidence="2">
    <name type="scientific">Micromonas pusilla</name>
    <name type="common">Picoplanktonic green alga</name>
    <name type="synonym">Chromulina pusilla</name>
    <dbReference type="NCBI Taxonomy" id="38833"/>
    <lineage>
        <taxon>Eukaryota</taxon>
        <taxon>Viridiplantae</taxon>
        <taxon>Chlorophyta</taxon>
        <taxon>Mamiellophyceae</taxon>
        <taxon>Mamiellales</taxon>
        <taxon>Mamiellaceae</taxon>
        <taxon>Micromonas</taxon>
    </lineage>
</organism>
<evidence type="ECO:0000256" key="1">
    <source>
        <dbReference type="SAM" id="MobiDB-lite"/>
    </source>
</evidence>
<sequence length="345" mass="37356">MGDDGEGLLSDELRAQLGGGDVLMLKKSGKKAKGGGGGNFGMSRPDGRARGNFVMPRDKKMSKSQRRKLAKVEEDKRKREERAAVVARLEAAKLVNDESLTLLAGSARLGHKLTAKEKLRRELKAERAGITLPGTEDSRLHKREKQTADDDDDDDEVGTSDEDEPIDPTPKVKASWPKLMTHDGSTKTAPVDEYGPIHPMDTARLEAARLKQAEALVMAQDDSDDEAREEQTEEDAKAREAFRRAAATARTLQRAVRARDPTQAAEAATEALGHAAVAAALDPKDAAAQLAAAAAAQLCTPIRTAESTLAASAACPPSAYFRVRRRRVRCPGRTSRSSDRSRWCP</sequence>
<gene>
    <name evidence="2" type="ORF">MCOM1403_LOCUS1219</name>
</gene>
<feature type="compositionally biased region" description="Acidic residues" evidence="1">
    <location>
        <begin position="149"/>
        <end position="166"/>
    </location>
</feature>
<proteinExistence type="predicted"/>
<protein>
    <submittedName>
        <fullName evidence="2">Uncharacterized protein</fullName>
    </submittedName>
</protein>